<dbReference type="SUPFAM" id="SSF49464">
    <property type="entry name" value="Carboxypeptidase regulatory domain-like"/>
    <property type="match status" value="1"/>
</dbReference>
<dbReference type="Pfam" id="PF13715">
    <property type="entry name" value="CarbopepD_reg_2"/>
    <property type="match status" value="1"/>
</dbReference>
<evidence type="ECO:0000313" key="1">
    <source>
        <dbReference type="EMBL" id="TPV34675.1"/>
    </source>
</evidence>
<dbReference type="OrthoDB" id="603275at2"/>
<reference evidence="1 2" key="1">
    <citation type="submission" date="2019-06" db="EMBL/GenBank/DDBJ databases">
        <title>Flavobacteriaceae Paucihalobacterium erythroidium CWB-1, complete genome.</title>
        <authorList>
            <person name="Wu S."/>
        </authorList>
    </citation>
    <scope>NUCLEOTIDE SEQUENCE [LARGE SCALE GENOMIC DNA]</scope>
    <source>
        <strain evidence="1 2">CWB-1</strain>
    </source>
</reference>
<dbReference type="GO" id="GO:0004180">
    <property type="term" value="F:carboxypeptidase activity"/>
    <property type="evidence" value="ECO:0007669"/>
    <property type="project" value="UniProtKB-KW"/>
</dbReference>
<dbReference type="InterPro" id="IPR008969">
    <property type="entry name" value="CarboxyPept-like_regulatory"/>
</dbReference>
<gene>
    <name evidence="1" type="ORF">FJ651_03860</name>
</gene>
<dbReference type="RefSeq" id="WP_140989098.1">
    <property type="nucleotide sequence ID" value="NZ_VHIQ01000002.1"/>
</dbReference>
<dbReference type="SUPFAM" id="SSF56935">
    <property type="entry name" value="Porins"/>
    <property type="match status" value="1"/>
</dbReference>
<keyword evidence="1" id="KW-0121">Carboxypeptidase</keyword>
<keyword evidence="1" id="KW-0645">Protease</keyword>
<dbReference type="AlphaFoldDB" id="A0A506PN77"/>
<proteinExistence type="predicted"/>
<dbReference type="Proteomes" id="UP000317332">
    <property type="component" value="Unassembled WGS sequence"/>
</dbReference>
<organism evidence="1 2">
    <name type="scientific">Paucihalobacter ruber</name>
    <dbReference type="NCBI Taxonomy" id="2567861"/>
    <lineage>
        <taxon>Bacteria</taxon>
        <taxon>Pseudomonadati</taxon>
        <taxon>Bacteroidota</taxon>
        <taxon>Flavobacteriia</taxon>
        <taxon>Flavobacteriales</taxon>
        <taxon>Flavobacteriaceae</taxon>
        <taxon>Paucihalobacter</taxon>
    </lineage>
</organism>
<keyword evidence="1" id="KW-0378">Hydrolase</keyword>
<comment type="caution">
    <text evidence="1">The sequence shown here is derived from an EMBL/GenBank/DDBJ whole genome shotgun (WGS) entry which is preliminary data.</text>
</comment>
<name>A0A506PN77_9FLAO</name>
<evidence type="ECO:0000313" key="2">
    <source>
        <dbReference type="Proteomes" id="UP000317332"/>
    </source>
</evidence>
<keyword evidence="2" id="KW-1185">Reference proteome</keyword>
<dbReference type="EMBL" id="VHIQ01000002">
    <property type="protein sequence ID" value="TPV34675.1"/>
    <property type="molecule type" value="Genomic_DNA"/>
</dbReference>
<dbReference type="Gene3D" id="2.60.40.1120">
    <property type="entry name" value="Carboxypeptidase-like, regulatory domain"/>
    <property type="match status" value="1"/>
</dbReference>
<sequence length="879" mass="100551">MQCNYVPILLFWIVSYAFGQNSVEGYVKDINNTPLSGALVSLKKLDTTHIINYTVSDANGYFKLILKSTEQELQIDVSFLGFETESKIITNTNQTINFILLESEESLREVIIKAFNIEKRSDTLSYSVSQFKDLKDRTIADVMKKMPGIEILPNGQIYYMGNPIEKYYIEGLDMLEGRYNLANDNISADDVSKVEILENHQPIRVLDSLISSERTSLNIKLKNNTTVTGTAKMGAGFSPLLFETNITPLLFKKNSQSLLSYQYNNTGNDLLRNNNDFSVLNSQLNDIVSSQNLLAIRPLSQPPLKSQLWLDNKDHFFSINHLYRLKNKTELKLNVAYFNGDRTENGARNTAYFTANDTISFREDISNKIYRSTLNTKLIVEKNSDKNFIKNVFNISSLWNTERGVVNNNSTNINQRVKNPLISVSNQLEIIKPFGKQLVNFNSVAAYLKTDESLMVKPGQFNQILNNSESFEQNRQNVATATFYTQNTIGLTKKVKSFTISPEMGFDLKNENLSSSLFKLEDQALTSQDIEFQNDLSMLNSNIFIKKRIQFKNNKWLVVLDSPFLLRYFNINNQISNNDQNLTRFNYEPSLTATKKLLPYWEVGINAGIKNNFGGLNSVYDGFILKNYLTLLRYNSILSEQRAYSTRFNIGYRDALNAIFTKLSIALGENQNNLLFNNFIADDGSLIVETFEQNNKSSFNRIELVASKYFNNIKTTVNATGRYSLNKLPQIVNGDLVTFTIPSQSYKLNIESNINKIISLSAESLINLSKIRSETTSFSSIKNWENTLNVFFYFSNRQYLNFEFENYFNKIGDNTNNNTFLNLSYQLTINKPKLDTKISWTNILNTNDYISLFNNQFSTNANVFVLRPSQLLLSVQFSL</sequence>
<accession>A0A506PN77</accession>
<protein>
    <submittedName>
        <fullName evidence="1">Carboxypeptidase-like regulatory domain-containing protein</fullName>
    </submittedName>
</protein>